<keyword evidence="5" id="KW-0346">Stress response</keyword>
<organism evidence="5 6">
    <name type="scientific">Methanobacterium formicicum (strain DSM 3637 / PP1)</name>
    <dbReference type="NCBI Taxonomy" id="1204725"/>
    <lineage>
        <taxon>Archaea</taxon>
        <taxon>Methanobacteriati</taxon>
        <taxon>Methanobacteriota</taxon>
        <taxon>Methanomada group</taxon>
        <taxon>Methanobacteria</taxon>
        <taxon>Methanobacteriales</taxon>
        <taxon>Methanobacteriaceae</taxon>
        <taxon>Methanobacterium</taxon>
    </lineage>
</organism>
<dbReference type="OrthoDB" id="198277at2157"/>
<evidence type="ECO:0000256" key="2">
    <source>
        <dbReference type="RuleBase" id="RU003616"/>
    </source>
</evidence>
<dbReference type="CDD" id="cd06464">
    <property type="entry name" value="ACD_sHsps-like"/>
    <property type="match status" value="1"/>
</dbReference>
<dbReference type="AlphaFoldDB" id="K2R4B4"/>
<evidence type="ECO:0000259" key="3">
    <source>
        <dbReference type="PROSITE" id="PS01031"/>
    </source>
</evidence>
<evidence type="ECO:0000256" key="1">
    <source>
        <dbReference type="PROSITE-ProRule" id="PRU00285"/>
    </source>
</evidence>
<dbReference type="Pfam" id="PF00011">
    <property type="entry name" value="HSP20"/>
    <property type="match status" value="1"/>
</dbReference>
<dbReference type="Proteomes" id="UP000007360">
    <property type="component" value="Unassembled WGS sequence"/>
</dbReference>
<gene>
    <name evidence="5" type="ORF">A994_06206</name>
</gene>
<keyword evidence="6" id="KW-1185">Reference proteome</keyword>
<dbReference type="PROSITE" id="PS51203">
    <property type="entry name" value="CS"/>
    <property type="match status" value="1"/>
</dbReference>
<dbReference type="InterPro" id="IPR031107">
    <property type="entry name" value="Small_HSP"/>
</dbReference>
<dbReference type="SUPFAM" id="SSF49764">
    <property type="entry name" value="HSP20-like chaperones"/>
    <property type="match status" value="1"/>
</dbReference>
<accession>K2R4B4</accession>
<dbReference type="EMBL" id="AMPO01000004">
    <property type="protein sequence ID" value="EKF86057.1"/>
    <property type="molecule type" value="Genomic_DNA"/>
</dbReference>
<dbReference type="InterPro" id="IPR008978">
    <property type="entry name" value="HSP20-like_chaperone"/>
</dbReference>
<dbReference type="PANTHER" id="PTHR11527">
    <property type="entry name" value="HEAT-SHOCK PROTEIN 20 FAMILY MEMBER"/>
    <property type="match status" value="1"/>
</dbReference>
<name>K2R4B4_METFP</name>
<sequence length="146" mass="16901">MHKKDSIEDMKEIVKDMLEDTSRTVDKMRFDIEKSIVDYTFLPGKDIIETDDSVIVNIVLPGIEKENINLKLTENKLKVKAKFDFEHKMGGTYVTLSDRKSGYIRRTVRLPKKVIVEEAQAKFENGILKVEIPKQEKEEGTEIKID</sequence>
<evidence type="ECO:0000313" key="6">
    <source>
        <dbReference type="Proteomes" id="UP000007360"/>
    </source>
</evidence>
<evidence type="ECO:0000259" key="4">
    <source>
        <dbReference type="PROSITE" id="PS51203"/>
    </source>
</evidence>
<protein>
    <submittedName>
        <fullName evidence="5">Heat shock protein Hsp20</fullName>
    </submittedName>
</protein>
<evidence type="ECO:0000313" key="5">
    <source>
        <dbReference type="EMBL" id="EKF86057.1"/>
    </source>
</evidence>
<dbReference type="PATRIC" id="fig|1204725.3.peg.1246"/>
<comment type="caution">
    <text evidence="5">The sequence shown here is derived from an EMBL/GenBank/DDBJ whole genome shotgun (WGS) entry which is preliminary data.</text>
</comment>
<dbReference type="PROSITE" id="PS01031">
    <property type="entry name" value="SHSP"/>
    <property type="match status" value="1"/>
</dbReference>
<feature type="domain" description="CS" evidence="4">
    <location>
        <begin position="40"/>
        <end position="146"/>
    </location>
</feature>
<dbReference type="InterPro" id="IPR002068">
    <property type="entry name" value="A-crystallin/Hsp20_dom"/>
</dbReference>
<proteinExistence type="inferred from homology"/>
<dbReference type="Gene3D" id="2.60.40.790">
    <property type="match status" value="1"/>
</dbReference>
<reference evidence="5 6" key="1">
    <citation type="journal article" date="2012" name="J. Bacteriol.">
        <title>Draft genome sequence of Methanobacterium formicicum DSM 3637, an archaebacterium isolated from the methane producer amoeba Pelomyxa palustris.</title>
        <authorList>
            <person name="Gutierrez G."/>
        </authorList>
    </citation>
    <scope>NUCLEOTIDE SEQUENCE [LARGE SCALE GENOMIC DNA]</scope>
    <source>
        <strain evidence="6">DSM 3637 / PP1</strain>
    </source>
</reference>
<feature type="domain" description="SHSP" evidence="3">
    <location>
        <begin position="36"/>
        <end position="146"/>
    </location>
</feature>
<comment type="similarity">
    <text evidence="1 2">Belongs to the small heat shock protein (HSP20) family.</text>
</comment>
<dbReference type="RefSeq" id="WP_004030515.1">
    <property type="nucleotide sequence ID" value="NZ_AMPO01000004.1"/>
</dbReference>
<dbReference type="InterPro" id="IPR007052">
    <property type="entry name" value="CS_dom"/>
</dbReference>